<proteinExistence type="predicted"/>
<reference evidence="1 2" key="1">
    <citation type="submission" date="2019-02" db="EMBL/GenBank/DDBJ databases">
        <title>Deep-cultivation of Planctomycetes and their phenomic and genomic characterization uncovers novel biology.</title>
        <authorList>
            <person name="Wiegand S."/>
            <person name="Jogler M."/>
            <person name="Boedeker C."/>
            <person name="Pinto D."/>
            <person name="Vollmers J."/>
            <person name="Rivas-Marin E."/>
            <person name="Kohn T."/>
            <person name="Peeters S.H."/>
            <person name="Heuer A."/>
            <person name="Rast P."/>
            <person name="Oberbeckmann S."/>
            <person name="Bunk B."/>
            <person name="Jeske O."/>
            <person name="Meyerdierks A."/>
            <person name="Storesund J.E."/>
            <person name="Kallscheuer N."/>
            <person name="Luecker S."/>
            <person name="Lage O.M."/>
            <person name="Pohl T."/>
            <person name="Merkel B.J."/>
            <person name="Hornburger P."/>
            <person name="Mueller R.-W."/>
            <person name="Bruemmer F."/>
            <person name="Labrenz M."/>
            <person name="Spormann A.M."/>
            <person name="Op Den Camp H."/>
            <person name="Overmann J."/>
            <person name="Amann R."/>
            <person name="Jetten M.S.M."/>
            <person name="Mascher T."/>
            <person name="Medema M.H."/>
            <person name="Devos D.P."/>
            <person name="Kaster A.-K."/>
            <person name="Ovreas L."/>
            <person name="Rohde M."/>
            <person name="Galperin M.Y."/>
            <person name="Jogler C."/>
        </authorList>
    </citation>
    <scope>NUCLEOTIDE SEQUENCE [LARGE SCALE GENOMIC DNA]</scope>
    <source>
        <strain evidence="1 2">Poly59</strain>
    </source>
</reference>
<dbReference type="PROSITE" id="PS51257">
    <property type="entry name" value="PROKAR_LIPOPROTEIN"/>
    <property type="match status" value="1"/>
</dbReference>
<organism evidence="1 2">
    <name type="scientific">Rubripirellula reticaptiva</name>
    <dbReference type="NCBI Taxonomy" id="2528013"/>
    <lineage>
        <taxon>Bacteria</taxon>
        <taxon>Pseudomonadati</taxon>
        <taxon>Planctomycetota</taxon>
        <taxon>Planctomycetia</taxon>
        <taxon>Pirellulales</taxon>
        <taxon>Pirellulaceae</taxon>
        <taxon>Rubripirellula</taxon>
    </lineage>
</organism>
<dbReference type="AlphaFoldDB" id="A0A5C6EIL8"/>
<keyword evidence="2" id="KW-1185">Reference proteome</keyword>
<dbReference type="EMBL" id="SJPX01000005">
    <property type="protein sequence ID" value="TWU48330.1"/>
    <property type="molecule type" value="Genomic_DNA"/>
</dbReference>
<evidence type="ECO:0000313" key="2">
    <source>
        <dbReference type="Proteomes" id="UP000317977"/>
    </source>
</evidence>
<dbReference type="Proteomes" id="UP000317977">
    <property type="component" value="Unassembled WGS sequence"/>
</dbReference>
<protein>
    <submittedName>
        <fullName evidence="1">Uncharacterized protein</fullName>
    </submittedName>
</protein>
<dbReference type="RefSeq" id="WP_146536704.1">
    <property type="nucleotide sequence ID" value="NZ_SJPX01000005.1"/>
</dbReference>
<sequence length="61" mass="6500">MTRALLVLVAISTFSFVGCEEKKASVVVDKSEIDQYRIPPGELEKAMKEAASGAAAKAKSK</sequence>
<accession>A0A5C6EIL8</accession>
<evidence type="ECO:0000313" key="1">
    <source>
        <dbReference type="EMBL" id="TWU48330.1"/>
    </source>
</evidence>
<comment type="caution">
    <text evidence="1">The sequence shown here is derived from an EMBL/GenBank/DDBJ whole genome shotgun (WGS) entry which is preliminary data.</text>
</comment>
<gene>
    <name evidence="1" type="ORF">Poly59_51760</name>
</gene>
<name>A0A5C6EIL8_9BACT</name>